<evidence type="ECO:0000256" key="1">
    <source>
        <dbReference type="ARBA" id="ARBA00022581"/>
    </source>
</evidence>
<feature type="compositionally biased region" description="Basic and acidic residues" evidence="6">
    <location>
        <begin position="47"/>
        <end position="80"/>
    </location>
</feature>
<evidence type="ECO:0000256" key="5">
    <source>
        <dbReference type="PROSITE-ProRule" id="PRU00134"/>
    </source>
</evidence>
<evidence type="ECO:0000313" key="8">
    <source>
        <dbReference type="EMBL" id="KAK0631302.1"/>
    </source>
</evidence>
<evidence type="ECO:0000256" key="4">
    <source>
        <dbReference type="ARBA" id="ARBA00022833"/>
    </source>
</evidence>
<keyword evidence="3 5" id="KW-0863">Zinc-finger</keyword>
<evidence type="ECO:0000256" key="2">
    <source>
        <dbReference type="ARBA" id="ARBA00022723"/>
    </source>
</evidence>
<reference evidence="8" key="1">
    <citation type="submission" date="2023-06" db="EMBL/GenBank/DDBJ databases">
        <title>Genome-scale phylogeny and comparative genomics of the fungal order Sordariales.</title>
        <authorList>
            <consortium name="Lawrence Berkeley National Laboratory"/>
            <person name="Hensen N."/>
            <person name="Bonometti L."/>
            <person name="Westerberg I."/>
            <person name="Brannstrom I.O."/>
            <person name="Guillou S."/>
            <person name="Cros-Aarteil S."/>
            <person name="Calhoun S."/>
            <person name="Haridas S."/>
            <person name="Kuo A."/>
            <person name="Mondo S."/>
            <person name="Pangilinan J."/>
            <person name="Riley R."/>
            <person name="Labutti K."/>
            <person name="Andreopoulos B."/>
            <person name="Lipzen A."/>
            <person name="Chen C."/>
            <person name="Yanf M."/>
            <person name="Daum C."/>
            <person name="Ng V."/>
            <person name="Clum A."/>
            <person name="Steindorff A."/>
            <person name="Ohm R."/>
            <person name="Martin F."/>
            <person name="Silar P."/>
            <person name="Natvig D."/>
            <person name="Lalanne C."/>
            <person name="Gautier V."/>
            <person name="Ament-Velasquez S.L."/>
            <person name="Kruys A."/>
            <person name="Hutchinson M.I."/>
            <person name="Powell A.J."/>
            <person name="Barry K."/>
            <person name="Miller A.N."/>
            <person name="Grigoriev I.V."/>
            <person name="Debuchy R."/>
            <person name="Gladieux P."/>
            <person name="Thoren M.H."/>
            <person name="Johannesson H."/>
        </authorList>
    </citation>
    <scope>NUCLEOTIDE SEQUENCE</scope>
    <source>
        <strain evidence="8">CBS 606.72</strain>
    </source>
</reference>
<dbReference type="PANTHER" id="PTHR13037:SF24">
    <property type="entry name" value="POLYCOMB PROTEIN PCL-RELATED"/>
    <property type="match status" value="1"/>
</dbReference>
<organism evidence="8 9">
    <name type="scientific">Immersiella caudata</name>
    <dbReference type="NCBI Taxonomy" id="314043"/>
    <lineage>
        <taxon>Eukaryota</taxon>
        <taxon>Fungi</taxon>
        <taxon>Dikarya</taxon>
        <taxon>Ascomycota</taxon>
        <taxon>Pezizomycotina</taxon>
        <taxon>Sordariomycetes</taxon>
        <taxon>Sordariomycetidae</taxon>
        <taxon>Sordariales</taxon>
        <taxon>Lasiosphaeriaceae</taxon>
        <taxon>Immersiella</taxon>
    </lineage>
</organism>
<feature type="region of interest" description="Disordered" evidence="6">
    <location>
        <begin position="1"/>
        <end position="88"/>
    </location>
</feature>
<feature type="compositionally biased region" description="Pro residues" evidence="6">
    <location>
        <begin position="851"/>
        <end position="871"/>
    </location>
</feature>
<feature type="compositionally biased region" description="Pro residues" evidence="6">
    <location>
        <begin position="218"/>
        <end position="230"/>
    </location>
</feature>
<dbReference type="Gene3D" id="6.10.140.2220">
    <property type="match status" value="1"/>
</dbReference>
<dbReference type="PROSITE" id="PS50865">
    <property type="entry name" value="ZF_MYND_2"/>
    <property type="match status" value="1"/>
</dbReference>
<protein>
    <recommendedName>
        <fullName evidence="7">MYND-type domain-containing protein</fullName>
    </recommendedName>
</protein>
<dbReference type="InterPro" id="IPR002893">
    <property type="entry name" value="Znf_MYND"/>
</dbReference>
<feature type="compositionally biased region" description="Basic and acidic residues" evidence="6">
    <location>
        <begin position="14"/>
        <end position="29"/>
    </location>
</feature>
<evidence type="ECO:0000259" key="7">
    <source>
        <dbReference type="PROSITE" id="PS50865"/>
    </source>
</evidence>
<feature type="domain" description="MYND-type" evidence="7">
    <location>
        <begin position="301"/>
        <end position="339"/>
    </location>
</feature>
<feature type="region of interest" description="Disordered" evidence="6">
    <location>
        <begin position="383"/>
        <end position="404"/>
    </location>
</feature>
<gene>
    <name evidence="8" type="ORF">B0T14DRAFT_1197</name>
</gene>
<dbReference type="AlphaFoldDB" id="A0AA39XDC1"/>
<evidence type="ECO:0000256" key="6">
    <source>
        <dbReference type="SAM" id="MobiDB-lite"/>
    </source>
</evidence>
<sequence>MESTGKPIKRRAPKPNEDEHRDKFLEEMKWYTGGKRSRNPELILPKPKRETTSDAPKKTAAEESPQKTKEPPKDSSKRTTQDPFGPSRMAKLNRIRAQRTTHQLSGQYAYLKARWGSGRFAPEFPIRALNELYKQRGLVRKHDIVAKIPTHGTIGWDRTPIAPLPHRFAHDLPSWKSYPPDGDGTQPKTPLNEHEEASITGPNLPRRFRRHPSKTRVKPPPPPPEEPWYPDPRRPSSPLRLGDFPRPPTPTSHWDRDAWPRDTSILPFTIPLSSINRLDGIKHTKIRELCEVDSLSHHKRCVMCKYRSKSRWKCTGCDEAWYCGPSCKADDEPMHKLLCAAFAPNGGFTDRFRQSHNHFRALVWPAKSKTPELRWIHIHHSSSSSSRKHPLDSDSDSDSPSPRGPSFSFHYPEFWAFAKEFPKSAFTPHMFTLGCLNQALVFKHRSLGSGLFLLEWFLPQPTTDLPPTWINQSITSLGAPGSIFYWPGPLLIISLDTSRPYLSLRDITPRDVRHVIDYLQLTTRNPVLCDDLLRFPPEEHSLALKLTDTAQPVAQAMDIPRKPSIMQVVIPSSPPFANEGLSAICAGLELNWIFRDAICHGSEFDWLYDRSNTGTVVSPSFRGIYAANSDPKAFLKDPRPKLATLLSSGDGIIVAHRTGRMLHPEHLSALIEYLGGWRIPVRASPADKAALAQKAKALFAEGKAGFQRFWVYYRKKEALVGLRDIPSPYELEEGYDKGMICVGKMVGLGMELSKKKALGRYLELEREEEEEGKKGKGAPRIPGPRTARSSGDSKSAPRRPSPRVSSETRGTPSRIPQLRTPRTTRSPADSKDTPVPPSSTVPSTKRTSPGSSPPEPSSPPSSPPVPETPTRPPKRTTSTPKMTSSPPVPSSSGASTPAPTRLNTLDEDLD</sequence>
<name>A0AA39XDC1_9PEZI</name>
<keyword evidence="1" id="KW-0945">Host-virus interaction</keyword>
<dbReference type="SUPFAM" id="SSF144232">
    <property type="entry name" value="HIT/MYND zinc finger-like"/>
    <property type="match status" value="1"/>
</dbReference>
<feature type="compositionally biased region" description="Low complexity" evidence="6">
    <location>
        <begin position="875"/>
        <end position="900"/>
    </location>
</feature>
<dbReference type="GO" id="GO:0008270">
    <property type="term" value="F:zinc ion binding"/>
    <property type="evidence" value="ECO:0007669"/>
    <property type="project" value="UniProtKB-KW"/>
</dbReference>
<accession>A0AA39XDC1</accession>
<feature type="region of interest" description="Disordered" evidence="6">
    <location>
        <begin position="173"/>
        <end position="256"/>
    </location>
</feature>
<feature type="region of interest" description="Disordered" evidence="6">
    <location>
        <begin position="765"/>
        <end position="910"/>
    </location>
</feature>
<feature type="compositionally biased region" description="Basic residues" evidence="6">
    <location>
        <begin position="206"/>
        <end position="217"/>
    </location>
</feature>
<keyword evidence="4" id="KW-0862">Zinc</keyword>
<evidence type="ECO:0000313" key="9">
    <source>
        <dbReference type="Proteomes" id="UP001175000"/>
    </source>
</evidence>
<evidence type="ECO:0000256" key="3">
    <source>
        <dbReference type="ARBA" id="ARBA00022771"/>
    </source>
</evidence>
<keyword evidence="9" id="KW-1185">Reference proteome</keyword>
<proteinExistence type="predicted"/>
<feature type="compositionally biased region" description="Low complexity" evidence="6">
    <location>
        <begin position="840"/>
        <end position="850"/>
    </location>
</feature>
<comment type="caution">
    <text evidence="8">The sequence shown here is derived from an EMBL/GenBank/DDBJ whole genome shotgun (WGS) entry which is preliminary data.</text>
</comment>
<dbReference type="EMBL" id="JAULSU010000001">
    <property type="protein sequence ID" value="KAK0631302.1"/>
    <property type="molecule type" value="Genomic_DNA"/>
</dbReference>
<dbReference type="PANTHER" id="PTHR13037">
    <property type="entry name" value="FORMIN"/>
    <property type="match status" value="1"/>
</dbReference>
<keyword evidence="2" id="KW-0479">Metal-binding</keyword>
<dbReference type="Proteomes" id="UP001175000">
    <property type="component" value="Unassembled WGS sequence"/>
</dbReference>